<gene>
    <name evidence="1" type="ORF">S06H3_21361</name>
</gene>
<proteinExistence type="predicted"/>
<dbReference type="AlphaFoldDB" id="X1KDI6"/>
<organism evidence="1">
    <name type="scientific">marine sediment metagenome</name>
    <dbReference type="NCBI Taxonomy" id="412755"/>
    <lineage>
        <taxon>unclassified sequences</taxon>
        <taxon>metagenomes</taxon>
        <taxon>ecological metagenomes</taxon>
    </lineage>
</organism>
<comment type="caution">
    <text evidence="1">The sequence shown here is derived from an EMBL/GenBank/DDBJ whole genome shotgun (WGS) entry which is preliminary data.</text>
</comment>
<accession>X1KDI6</accession>
<protein>
    <submittedName>
        <fullName evidence="1">Uncharacterized protein</fullName>
    </submittedName>
</protein>
<dbReference type="EMBL" id="BARV01011210">
    <property type="protein sequence ID" value="GAI05082.1"/>
    <property type="molecule type" value="Genomic_DNA"/>
</dbReference>
<sequence length="52" mass="6031">MTELKTIPSITVHTWPTMAIPKCEIQNILTFLAYKLNKPVTFRCYTEDEGKD</sequence>
<reference evidence="1" key="1">
    <citation type="journal article" date="2014" name="Front. Microbiol.">
        <title>High frequency of phylogenetically diverse reductive dehalogenase-homologous genes in deep subseafloor sedimentary metagenomes.</title>
        <authorList>
            <person name="Kawai M."/>
            <person name="Futagami T."/>
            <person name="Toyoda A."/>
            <person name="Takaki Y."/>
            <person name="Nishi S."/>
            <person name="Hori S."/>
            <person name="Arai W."/>
            <person name="Tsubouchi T."/>
            <person name="Morono Y."/>
            <person name="Uchiyama I."/>
            <person name="Ito T."/>
            <person name="Fujiyama A."/>
            <person name="Inagaki F."/>
            <person name="Takami H."/>
        </authorList>
    </citation>
    <scope>NUCLEOTIDE SEQUENCE</scope>
    <source>
        <strain evidence="1">Expedition CK06-06</strain>
    </source>
</reference>
<evidence type="ECO:0000313" key="1">
    <source>
        <dbReference type="EMBL" id="GAI05082.1"/>
    </source>
</evidence>
<name>X1KDI6_9ZZZZ</name>